<organism evidence="2 3">
    <name type="scientific">Aureobasidium namibiae CBS 147.97</name>
    <dbReference type="NCBI Taxonomy" id="1043004"/>
    <lineage>
        <taxon>Eukaryota</taxon>
        <taxon>Fungi</taxon>
        <taxon>Dikarya</taxon>
        <taxon>Ascomycota</taxon>
        <taxon>Pezizomycotina</taxon>
        <taxon>Dothideomycetes</taxon>
        <taxon>Dothideomycetidae</taxon>
        <taxon>Dothideales</taxon>
        <taxon>Saccotheciaceae</taxon>
        <taxon>Aureobasidium</taxon>
    </lineage>
</organism>
<dbReference type="Proteomes" id="UP000027730">
    <property type="component" value="Unassembled WGS sequence"/>
</dbReference>
<feature type="compositionally biased region" description="Basic and acidic residues" evidence="1">
    <location>
        <begin position="146"/>
        <end position="162"/>
    </location>
</feature>
<keyword evidence="3" id="KW-1185">Reference proteome</keyword>
<sequence length="172" mass="19091">MPSYFLPYPKAKPTHFKKKQKPPPLDTAQKAKHPYPHPQPDPPNNPPSPLNLSPTSPTSSSSPPSSSSSSSSSPSTIKPSTHQPWHQDCQPSILKLEIVCGDPRIPSFVVVFGLRFRGGRRPKVKFSVKRGHGKAKEMGDILGLDKNGEAVRRDRDAKEEARARKRKREHGH</sequence>
<proteinExistence type="predicted"/>
<feature type="compositionally biased region" description="Pro residues" evidence="1">
    <location>
        <begin position="36"/>
        <end position="49"/>
    </location>
</feature>
<accession>A0A074XFH0</accession>
<feature type="region of interest" description="Disordered" evidence="1">
    <location>
        <begin position="145"/>
        <end position="172"/>
    </location>
</feature>
<feature type="compositionally biased region" description="Low complexity" evidence="1">
    <location>
        <begin position="50"/>
        <end position="76"/>
    </location>
</feature>
<dbReference type="EMBL" id="KL584709">
    <property type="protein sequence ID" value="KEQ73361.1"/>
    <property type="molecule type" value="Genomic_DNA"/>
</dbReference>
<reference evidence="2 3" key="1">
    <citation type="journal article" date="2014" name="BMC Genomics">
        <title>Genome sequencing of four Aureobasidium pullulans varieties: biotechnological potential, stress tolerance, and description of new species.</title>
        <authorList>
            <person name="Gostin Ar C."/>
            <person name="Ohm R.A."/>
            <person name="Kogej T."/>
            <person name="Sonjak S."/>
            <person name="Turk M."/>
            <person name="Zajc J."/>
            <person name="Zalar P."/>
            <person name="Grube M."/>
            <person name="Sun H."/>
            <person name="Han J."/>
            <person name="Sharma A."/>
            <person name="Chiniquy J."/>
            <person name="Ngan C.Y."/>
            <person name="Lipzen A."/>
            <person name="Barry K."/>
            <person name="Grigoriev I.V."/>
            <person name="Gunde-Cimerman N."/>
        </authorList>
    </citation>
    <scope>NUCLEOTIDE SEQUENCE [LARGE SCALE GENOMIC DNA]</scope>
    <source>
        <strain evidence="2 3">CBS 147.97</strain>
    </source>
</reference>
<name>A0A074XFH0_9PEZI</name>
<dbReference type="HOGENOM" id="CLU_115914_0_0_1"/>
<feature type="compositionally biased region" description="Basic residues" evidence="1">
    <location>
        <begin position="163"/>
        <end position="172"/>
    </location>
</feature>
<gene>
    <name evidence="2" type="ORF">M436DRAFT_81746</name>
</gene>
<dbReference type="OrthoDB" id="3944918at2759"/>
<evidence type="ECO:0000313" key="2">
    <source>
        <dbReference type="EMBL" id="KEQ73361.1"/>
    </source>
</evidence>
<dbReference type="RefSeq" id="XP_013427769.1">
    <property type="nucleotide sequence ID" value="XM_013572315.1"/>
</dbReference>
<feature type="region of interest" description="Disordered" evidence="1">
    <location>
        <begin position="1"/>
        <end position="87"/>
    </location>
</feature>
<protein>
    <submittedName>
        <fullName evidence="2">Uncharacterized protein</fullName>
    </submittedName>
</protein>
<feature type="compositionally biased region" description="Basic residues" evidence="1">
    <location>
        <begin position="12"/>
        <end position="21"/>
    </location>
</feature>
<dbReference type="GeneID" id="25416850"/>
<dbReference type="AlphaFoldDB" id="A0A074XFH0"/>
<evidence type="ECO:0000256" key="1">
    <source>
        <dbReference type="SAM" id="MobiDB-lite"/>
    </source>
</evidence>
<evidence type="ECO:0000313" key="3">
    <source>
        <dbReference type="Proteomes" id="UP000027730"/>
    </source>
</evidence>